<sequence>MAYLSELDVINDMLATLGESPLNDLSDDHPLVAAGRRTLRVVSTREQAKKWWFNTELLTLTPDPSSKFIYVPADTISIDTKDIRDYAQRGRRLYNLTTGSYQFTSKVSIRLVREVPFEDLPVCAADFIATSAILSFCSNYDADQAKVRQLKEDKAIAWSTLNAEHIRYKKTNLLQRPSTQARFNELQYAVGPRAGLIG</sequence>
<protein>
    <submittedName>
        <fullName evidence="1">Tubular tail protein A</fullName>
    </submittedName>
</protein>
<gene>
    <name evidence="1" type="ORF">Ql52_gp035</name>
</gene>
<keyword evidence="2" id="KW-1185">Reference proteome</keyword>
<proteinExistence type="predicted"/>
<dbReference type="EMBL" id="OR260090">
    <property type="protein sequence ID" value="WNV48171.1"/>
    <property type="molecule type" value="Genomic_DNA"/>
</dbReference>
<evidence type="ECO:0000313" key="2">
    <source>
        <dbReference type="Proteomes" id="UP001301924"/>
    </source>
</evidence>
<dbReference type="Proteomes" id="UP001301924">
    <property type="component" value="Segment"/>
</dbReference>
<evidence type="ECO:0000313" key="1">
    <source>
        <dbReference type="EMBL" id="WNV48171.1"/>
    </source>
</evidence>
<name>A0AA96PY11_9CAUD</name>
<accession>A0AA96PY11</accession>
<dbReference type="InterPro" id="IPR033767">
    <property type="entry name" value="Tail_Gp11"/>
</dbReference>
<dbReference type="Pfam" id="PF17212">
    <property type="entry name" value="Tube"/>
    <property type="match status" value="1"/>
</dbReference>
<organism evidence="1 2">
    <name type="scientific">Caulobacter phage Quill_5.2</name>
    <dbReference type="NCBI Taxonomy" id="3075108"/>
    <lineage>
        <taxon>Viruses</taxon>
        <taxon>Duplodnaviria</taxon>
        <taxon>Heunggongvirae</taxon>
        <taxon>Uroviricota</taxon>
        <taxon>Caudoviricetes</taxon>
        <taxon>Autographivirales</taxon>
        <taxon>Autonotataviridae</taxon>
        <taxon>Lullwatervirus</taxon>
        <taxon>Lullwatervirus quill52</taxon>
    </lineage>
</organism>
<reference evidence="2" key="1">
    <citation type="journal article" date="2024" name="Viruses">
        <title>New Genera and Species of Caulobacter and Brevundimonas Bacteriophages Provide Insights into Phage Genome Evolution.</title>
        <authorList>
            <person name="Ely B."/>
            <person name="Hils M."/>
            <person name="Clarke A."/>
            <person name="Albert M."/>
            <person name="Holness N."/>
            <person name="Lenski J."/>
            <person name="Mohammadi T."/>
        </authorList>
    </citation>
    <scope>NUCLEOTIDE SEQUENCE [LARGE SCALE GENOMIC DNA]</scope>
</reference>